<evidence type="ECO:0000313" key="2">
    <source>
        <dbReference type="EMBL" id="TFY97713.1"/>
    </source>
</evidence>
<reference evidence="2 3" key="1">
    <citation type="submission" date="2019-03" db="EMBL/GenBank/DDBJ databases">
        <title>Ramlibacter sp. 18x22-1, whole genome shotgun sequence.</title>
        <authorList>
            <person name="Zhang X."/>
            <person name="Feng G."/>
            <person name="Zhu H."/>
        </authorList>
    </citation>
    <scope>NUCLEOTIDE SEQUENCE [LARGE SCALE GENOMIC DNA]</scope>
    <source>
        <strain evidence="2 3">18x22-1</strain>
    </source>
</reference>
<comment type="caution">
    <text evidence="2">The sequence shown here is derived from an EMBL/GenBank/DDBJ whole genome shotgun (WGS) entry which is preliminary data.</text>
</comment>
<proteinExistence type="predicted"/>
<evidence type="ECO:0000256" key="1">
    <source>
        <dbReference type="SAM" id="MobiDB-lite"/>
    </source>
</evidence>
<dbReference type="RefSeq" id="WP_135251266.1">
    <property type="nucleotide sequence ID" value="NZ_SMLK01000007.1"/>
</dbReference>
<dbReference type="AlphaFoldDB" id="A0A4Z0BGW4"/>
<dbReference type="OrthoDB" id="9853381at2"/>
<keyword evidence="3" id="KW-1185">Reference proteome</keyword>
<evidence type="ECO:0000313" key="3">
    <source>
        <dbReference type="Proteomes" id="UP000297839"/>
    </source>
</evidence>
<organism evidence="2 3">
    <name type="scientific">Ramlibacter humi</name>
    <dbReference type="NCBI Taxonomy" id="2530451"/>
    <lineage>
        <taxon>Bacteria</taxon>
        <taxon>Pseudomonadati</taxon>
        <taxon>Pseudomonadota</taxon>
        <taxon>Betaproteobacteria</taxon>
        <taxon>Burkholderiales</taxon>
        <taxon>Comamonadaceae</taxon>
        <taxon>Ramlibacter</taxon>
    </lineage>
</organism>
<sequence length="85" mass="8857">MVETPKHRPGGTEPQPWHAADEKKPARGGHAPAGTHSLTGGGAQVGMPEAQAAERGEARDEQGPAEPDPLLEPRANIGEILGRKP</sequence>
<feature type="region of interest" description="Disordered" evidence="1">
    <location>
        <begin position="1"/>
        <end position="85"/>
    </location>
</feature>
<dbReference type="EMBL" id="SMLK01000007">
    <property type="protein sequence ID" value="TFY97713.1"/>
    <property type="molecule type" value="Genomic_DNA"/>
</dbReference>
<accession>A0A4Z0BGW4</accession>
<dbReference type="Proteomes" id="UP000297839">
    <property type="component" value="Unassembled WGS sequence"/>
</dbReference>
<name>A0A4Z0BGW4_9BURK</name>
<protein>
    <submittedName>
        <fullName evidence="2">Uncharacterized protein</fullName>
    </submittedName>
</protein>
<gene>
    <name evidence="2" type="ORF">EZ216_18500</name>
</gene>
<feature type="compositionally biased region" description="Basic and acidic residues" evidence="1">
    <location>
        <begin position="52"/>
        <end position="62"/>
    </location>
</feature>